<dbReference type="AlphaFoldDB" id="A0A0S6UIP0"/>
<reference evidence="13" key="1">
    <citation type="journal article" date="2014" name="Gene">
        <title>Genome-guided analysis of transformation efficiency and carbon dioxide assimilation by Moorella thermoacetica Y72.</title>
        <authorList>
            <person name="Tsukahara K."/>
            <person name="Kita A."/>
            <person name="Nakashimada Y."/>
            <person name="Hoshino T."/>
            <person name="Murakami K."/>
        </authorList>
    </citation>
    <scope>NUCLEOTIDE SEQUENCE [LARGE SCALE GENOMIC DNA]</scope>
    <source>
        <strain evidence="13">Y72</strain>
    </source>
</reference>
<dbReference type="NCBIfam" id="TIGR01088">
    <property type="entry name" value="aroQ"/>
    <property type="match status" value="1"/>
</dbReference>
<feature type="site" description="Transition state stabilizer" evidence="8 11">
    <location>
        <position position="17"/>
    </location>
</feature>
<feature type="binding site" evidence="8 10">
    <location>
        <position position="73"/>
    </location>
    <ligand>
        <name>substrate</name>
    </ligand>
</feature>
<keyword evidence="8" id="KW-0028">Amino-acid biosynthesis</keyword>
<evidence type="ECO:0000256" key="7">
    <source>
        <dbReference type="ARBA" id="ARBA00023239"/>
    </source>
</evidence>
<dbReference type="InterPro" id="IPR018509">
    <property type="entry name" value="DHquinase_II_CS"/>
</dbReference>
<feature type="binding site" evidence="8 10">
    <location>
        <position position="79"/>
    </location>
    <ligand>
        <name>substrate</name>
    </ligand>
</feature>
<evidence type="ECO:0000256" key="10">
    <source>
        <dbReference type="PIRSR" id="PIRSR001399-2"/>
    </source>
</evidence>
<dbReference type="GO" id="GO:0019631">
    <property type="term" value="P:quinate catabolic process"/>
    <property type="evidence" value="ECO:0007669"/>
    <property type="project" value="TreeGrafter"/>
</dbReference>
<dbReference type="Pfam" id="PF01220">
    <property type="entry name" value="DHquinase_II"/>
    <property type="match status" value="1"/>
</dbReference>
<dbReference type="PIRSF" id="PIRSF001399">
    <property type="entry name" value="DHquinase_II"/>
    <property type="match status" value="1"/>
</dbReference>
<protein>
    <recommendedName>
        <fullName evidence="5 8">3-dehydroquinate dehydratase</fullName>
        <shortName evidence="8">3-dehydroquinase</shortName>
        <ecNumber evidence="5 8">4.2.1.10</ecNumber>
    </recommendedName>
    <alternativeName>
        <fullName evidence="8">Type II DHQase</fullName>
    </alternativeName>
</protein>
<name>A0A0S6UIP0_NEOTH</name>
<accession>A0A0S6UIP0</accession>
<dbReference type="GO" id="GO:0008652">
    <property type="term" value="P:amino acid biosynthetic process"/>
    <property type="evidence" value="ECO:0007669"/>
    <property type="project" value="UniProtKB-KW"/>
</dbReference>
<dbReference type="NCBIfam" id="NF003806">
    <property type="entry name" value="PRK05395.1-3"/>
    <property type="match status" value="1"/>
</dbReference>
<evidence type="ECO:0000256" key="1">
    <source>
        <dbReference type="ARBA" id="ARBA00001864"/>
    </source>
</evidence>
<comment type="subunit">
    <text evidence="4 8">Homododecamer.</text>
</comment>
<dbReference type="GO" id="GO:0003855">
    <property type="term" value="F:3-dehydroquinate dehydratase activity"/>
    <property type="evidence" value="ECO:0007669"/>
    <property type="project" value="UniProtKB-UniRule"/>
</dbReference>
<dbReference type="NCBIfam" id="NF003805">
    <property type="entry name" value="PRK05395.1-2"/>
    <property type="match status" value="1"/>
</dbReference>
<dbReference type="EC" id="4.2.1.10" evidence="5 8"/>
<dbReference type="EMBL" id="DF238840">
    <property type="protein sequence ID" value="GAF27344.1"/>
    <property type="molecule type" value="Genomic_DNA"/>
</dbReference>
<evidence type="ECO:0000256" key="4">
    <source>
        <dbReference type="ARBA" id="ARBA00011193"/>
    </source>
</evidence>
<comment type="catalytic activity">
    <reaction evidence="1 8">
        <text>3-dehydroquinate = 3-dehydroshikimate + H2O</text>
        <dbReference type="Rhea" id="RHEA:21096"/>
        <dbReference type="ChEBI" id="CHEBI:15377"/>
        <dbReference type="ChEBI" id="CHEBI:16630"/>
        <dbReference type="ChEBI" id="CHEBI:32364"/>
        <dbReference type="EC" id="4.2.1.10"/>
    </reaction>
</comment>
<proteinExistence type="inferred from homology"/>
<dbReference type="RefSeq" id="WP_025775100.1">
    <property type="nucleotide sequence ID" value="NZ_DF238840.1"/>
</dbReference>
<keyword evidence="7 8" id="KW-0456">Lyase</keyword>
<dbReference type="PANTHER" id="PTHR21272">
    <property type="entry name" value="CATABOLIC 3-DEHYDROQUINASE"/>
    <property type="match status" value="1"/>
</dbReference>
<organism evidence="13">
    <name type="scientific">Moorella thermoacetica Y72</name>
    <dbReference type="NCBI Taxonomy" id="1325331"/>
    <lineage>
        <taxon>Bacteria</taxon>
        <taxon>Bacillati</taxon>
        <taxon>Bacillota</taxon>
        <taxon>Clostridia</taxon>
        <taxon>Neomoorellales</taxon>
        <taxon>Neomoorellaceae</taxon>
        <taxon>Neomoorella</taxon>
    </lineage>
</organism>
<evidence type="ECO:0000256" key="5">
    <source>
        <dbReference type="ARBA" id="ARBA00012060"/>
    </source>
</evidence>
<dbReference type="GO" id="GO:0009073">
    <property type="term" value="P:aromatic amino acid family biosynthetic process"/>
    <property type="evidence" value="ECO:0007669"/>
    <property type="project" value="UniProtKB-KW"/>
</dbReference>
<dbReference type="PANTHER" id="PTHR21272:SF3">
    <property type="entry name" value="CATABOLIC 3-DEHYDROQUINASE"/>
    <property type="match status" value="1"/>
</dbReference>
<dbReference type="CDD" id="cd00466">
    <property type="entry name" value="DHQase_II"/>
    <property type="match status" value="1"/>
</dbReference>
<feature type="binding site" evidence="8 10">
    <location>
        <position position="86"/>
    </location>
    <ligand>
        <name>substrate</name>
    </ligand>
</feature>
<dbReference type="PROSITE" id="PS01029">
    <property type="entry name" value="DEHYDROQUINASE_II"/>
    <property type="match status" value="1"/>
</dbReference>
<feature type="binding site" evidence="8 10">
    <location>
        <begin position="100"/>
        <end position="101"/>
    </location>
    <ligand>
        <name>substrate</name>
    </ligand>
</feature>
<keyword evidence="6 8" id="KW-0057">Aromatic amino acid biosynthesis</keyword>
<dbReference type="GO" id="GO:0009423">
    <property type="term" value="P:chorismate biosynthetic process"/>
    <property type="evidence" value="ECO:0007669"/>
    <property type="project" value="UniProtKB-UniRule"/>
</dbReference>
<evidence type="ECO:0000256" key="8">
    <source>
        <dbReference type="HAMAP-Rule" id="MF_00169"/>
    </source>
</evidence>
<comment type="similarity">
    <text evidence="3 8">Belongs to the type-II 3-dehydroquinase family.</text>
</comment>
<evidence type="ECO:0000256" key="12">
    <source>
        <dbReference type="SAM" id="MobiDB-lite"/>
    </source>
</evidence>
<feature type="binding site" evidence="8 10">
    <location>
        <position position="110"/>
    </location>
    <ligand>
        <name>substrate</name>
    </ligand>
</feature>
<comment type="pathway">
    <text evidence="2 8">Metabolic intermediate biosynthesis; chorismate biosynthesis; chorismate from D-erythrose 4-phosphate and phosphoenolpyruvate: step 3/7.</text>
</comment>
<dbReference type="InterPro" id="IPR001874">
    <property type="entry name" value="DHquinase_II"/>
</dbReference>
<evidence type="ECO:0000256" key="3">
    <source>
        <dbReference type="ARBA" id="ARBA00011037"/>
    </source>
</evidence>
<dbReference type="UniPathway" id="UPA00053">
    <property type="reaction ID" value="UER00086"/>
</dbReference>
<evidence type="ECO:0000256" key="6">
    <source>
        <dbReference type="ARBA" id="ARBA00023141"/>
    </source>
</evidence>
<dbReference type="InterPro" id="IPR036441">
    <property type="entry name" value="DHquinase_II_sf"/>
</dbReference>
<dbReference type="NCBIfam" id="NF003807">
    <property type="entry name" value="PRK05395.1-4"/>
    <property type="match status" value="1"/>
</dbReference>
<feature type="active site" description="Proton acceptor" evidence="8 9">
    <location>
        <position position="22"/>
    </location>
</feature>
<evidence type="ECO:0000256" key="11">
    <source>
        <dbReference type="PIRSR" id="PIRSR001399-3"/>
    </source>
</evidence>
<dbReference type="Gene3D" id="3.40.50.9100">
    <property type="entry name" value="Dehydroquinase, class II"/>
    <property type="match status" value="1"/>
</dbReference>
<evidence type="ECO:0000256" key="9">
    <source>
        <dbReference type="PIRSR" id="PIRSR001399-1"/>
    </source>
</evidence>
<dbReference type="SUPFAM" id="SSF52304">
    <property type="entry name" value="Type II 3-dehydroquinate dehydratase"/>
    <property type="match status" value="1"/>
</dbReference>
<dbReference type="HAMAP" id="MF_00169">
    <property type="entry name" value="AroQ"/>
    <property type="match status" value="1"/>
</dbReference>
<feature type="active site" description="Proton donor" evidence="8 9">
    <location>
        <position position="99"/>
    </location>
</feature>
<dbReference type="Proteomes" id="UP000063718">
    <property type="component" value="Unassembled WGS sequence"/>
</dbReference>
<feature type="region of interest" description="Disordered" evidence="12">
    <location>
        <begin position="144"/>
        <end position="171"/>
    </location>
</feature>
<evidence type="ECO:0000313" key="13">
    <source>
        <dbReference type="EMBL" id="GAF27344.1"/>
    </source>
</evidence>
<gene>
    <name evidence="8" type="primary">aroQ</name>
    <name evidence="13" type="ORF">MTY_2685</name>
</gene>
<comment type="function">
    <text evidence="8">Catalyzes a trans-dehydration via an enolate intermediate.</text>
</comment>
<evidence type="ECO:0000256" key="2">
    <source>
        <dbReference type="ARBA" id="ARBA00004902"/>
    </source>
</evidence>
<sequence>MKILVINGPNLNLLGNREPETYGRTTLATIEAELRRQASQAGVEIEFFQSNHEGALIDCLHAARGRVDAAVINPGALGHYSIALRDALAAVDYPAVEVHLSNIYRREEFRHHTVTAAVVAGQISGFGPLSYRLGLEAAIELARRRREAPPDGGSNGSASARREEPASPWRQ</sequence>